<dbReference type="EMBL" id="JXCE01000060">
    <property type="protein sequence ID" value="KPA42641.1"/>
    <property type="molecule type" value="Genomic_DNA"/>
</dbReference>
<feature type="region of interest" description="Disordered" evidence="1">
    <location>
        <begin position="1"/>
        <end position="23"/>
    </location>
</feature>
<feature type="compositionally biased region" description="Basic and acidic residues" evidence="1">
    <location>
        <begin position="1"/>
        <end position="18"/>
    </location>
</feature>
<name>A0A0N0DFH4_FUSLA</name>
<proteinExistence type="predicted"/>
<gene>
    <name evidence="2" type="ORF">FLAG1_04502</name>
</gene>
<protein>
    <recommendedName>
        <fullName evidence="4">BTB domain-containing protein</fullName>
    </recommendedName>
</protein>
<sequence>MRRDYEENPPEGTRDFHMELPSNNPEKHFEYYFDEDLDDIVPDREAPSPLEEPEMIQVYFGFDEHQPEDAVHLEVLEELFPNNVKDFVSREEIRFPQVPDEVKSILIGFLYTGGLNRPDVNSDSPHEKVCKEFEIMFHLNAAGCYTAISRLTTDSHAFLWEINLHMTEEETKDIVNNRIHEKWPNRVPEWYKAFLDDCVDNRVREVAEELRKPIHADPNM</sequence>
<keyword evidence="3" id="KW-1185">Reference proteome</keyword>
<evidence type="ECO:0000313" key="2">
    <source>
        <dbReference type="EMBL" id="KPA42641.1"/>
    </source>
</evidence>
<organism evidence="2 3">
    <name type="scientific">Fusarium langsethiae</name>
    <dbReference type="NCBI Taxonomy" id="179993"/>
    <lineage>
        <taxon>Eukaryota</taxon>
        <taxon>Fungi</taxon>
        <taxon>Dikarya</taxon>
        <taxon>Ascomycota</taxon>
        <taxon>Pezizomycotina</taxon>
        <taxon>Sordariomycetes</taxon>
        <taxon>Hypocreomycetidae</taxon>
        <taxon>Hypocreales</taxon>
        <taxon>Nectriaceae</taxon>
        <taxon>Fusarium</taxon>
    </lineage>
</organism>
<dbReference type="Proteomes" id="UP000037904">
    <property type="component" value="Unassembled WGS sequence"/>
</dbReference>
<evidence type="ECO:0000256" key="1">
    <source>
        <dbReference type="SAM" id="MobiDB-lite"/>
    </source>
</evidence>
<accession>A0A0N0DFH4</accession>
<dbReference type="OrthoDB" id="5025019at2759"/>
<comment type="caution">
    <text evidence="2">The sequence shown here is derived from an EMBL/GenBank/DDBJ whole genome shotgun (WGS) entry which is preliminary data.</text>
</comment>
<evidence type="ECO:0008006" key="4">
    <source>
        <dbReference type="Google" id="ProtNLM"/>
    </source>
</evidence>
<dbReference type="AlphaFoldDB" id="A0A0N0DFH4"/>
<reference evidence="2 3" key="1">
    <citation type="submission" date="2015-04" db="EMBL/GenBank/DDBJ databases">
        <title>The draft genome sequence of Fusarium langsethiae, a T-2/HT-2 mycotoxin producer.</title>
        <authorList>
            <person name="Lysoe E."/>
            <person name="Divon H.H."/>
            <person name="Terzi V."/>
            <person name="Orru L."/>
            <person name="Lamontanara A."/>
            <person name="Kolseth A.-K."/>
            <person name="Frandsen R.J."/>
            <person name="Nielsen K."/>
            <person name="Thrane U."/>
        </authorList>
    </citation>
    <scope>NUCLEOTIDE SEQUENCE [LARGE SCALE GENOMIC DNA]</scope>
    <source>
        <strain evidence="2 3">Fl201059</strain>
    </source>
</reference>
<evidence type="ECO:0000313" key="3">
    <source>
        <dbReference type="Proteomes" id="UP000037904"/>
    </source>
</evidence>